<feature type="compositionally biased region" description="Low complexity" evidence="12">
    <location>
        <begin position="31"/>
        <end position="44"/>
    </location>
</feature>
<evidence type="ECO:0000256" key="9">
    <source>
        <dbReference type="ARBA" id="ARBA00023004"/>
    </source>
</evidence>
<evidence type="ECO:0000313" key="15">
    <source>
        <dbReference type="Proteomes" id="UP000314616"/>
    </source>
</evidence>
<evidence type="ECO:0000256" key="1">
    <source>
        <dbReference type="ARBA" id="ARBA00003469"/>
    </source>
</evidence>
<evidence type="ECO:0000256" key="7">
    <source>
        <dbReference type="ARBA" id="ARBA00022898"/>
    </source>
</evidence>
<dbReference type="PROSITE" id="PS51257">
    <property type="entry name" value="PROKAR_LIPOPROTEIN"/>
    <property type="match status" value="1"/>
</dbReference>
<comment type="function">
    <text evidence="1">Responsible for the formation of the pyrimidine heterocycle in the thiamine biosynthesis pathway. Catalyzes the formation of hydroxymethylpyrimidine phosphate (HMP-P) from histidine and pyridoxal phosphate (PLP). The protein uses PLP and the active site histidine to form HMP-P, generating an inactive enzyme. The enzyme can only undergo a single turnover, which suggests it is a suicide enzyme.</text>
</comment>
<comment type="pathway">
    <text evidence="2">Cofactor biosynthesis; thiamine diphosphate biosynthesis.</text>
</comment>
<dbReference type="RefSeq" id="WP_139929104.1">
    <property type="nucleotide sequence ID" value="NZ_CP040915.1"/>
</dbReference>
<reference evidence="14 15" key="1">
    <citation type="submission" date="2019-05" db="EMBL/GenBank/DDBJ databases">
        <title>Georgenia *** sp. nov., and Georgenia *** sp. nov., isolated from the intestinal contents of plateau pika (Ochotona curzoniae) in the Qinghai-Tibet plateau of China.</title>
        <authorList>
            <person name="Tian Z."/>
        </authorList>
    </citation>
    <scope>NUCLEOTIDE SEQUENCE [LARGE SCALE GENOMIC DNA]</scope>
    <source>
        <strain evidence="14 15">Z443</strain>
    </source>
</reference>
<sequence>MTSSRATGVAAGLAGLLLLTACGGSTPTQPAEAETTSAAANETAGDAPAETAEVTYLTSFNTFGRDAYAYVAQEKGFFEEAGLEVTIQPGTGTVDVMKLIASGSADFGTGDFSTVVVTVANEGLPVTTTGVIHQKSLAAIISIDGHGIAGPTDLEGKTIGDQPGSTNQVIFPTYAAAAGIDPAQVEFVPAAPPALPQLLASGQVDAIGQFVVGEPLIASTAQGKDVVVLPYGDLLPELYGNVLLTSQKLAESDPDLVSRFTEALLKGLEYSIANPEETGEILRKYQPTQNPDVAAAEVTLMAPYVEGDGVEIGTIDAERVQAIIDIMAPALTGDVAPEDLVSFDLAPGGQQ</sequence>
<dbReference type="PANTHER" id="PTHR31528">
    <property type="entry name" value="4-AMINO-5-HYDROXYMETHYL-2-METHYLPYRIMIDINE PHOSPHATE SYNTHASE THI11-RELATED"/>
    <property type="match status" value="1"/>
</dbReference>
<dbReference type="AlphaFoldDB" id="A0A5B8C4J9"/>
<evidence type="ECO:0000256" key="10">
    <source>
        <dbReference type="ARBA" id="ARBA00033171"/>
    </source>
</evidence>
<dbReference type="OrthoDB" id="7808807at2"/>
<dbReference type="SUPFAM" id="SSF53850">
    <property type="entry name" value="Periplasmic binding protein-like II"/>
    <property type="match status" value="1"/>
</dbReference>
<comment type="similarity">
    <text evidence="3">Belongs to the NMT1/THI5 family.</text>
</comment>
<evidence type="ECO:0000256" key="3">
    <source>
        <dbReference type="ARBA" id="ARBA00009406"/>
    </source>
</evidence>
<dbReference type="Proteomes" id="UP000314616">
    <property type="component" value="Chromosome"/>
</dbReference>
<dbReference type="KEGG" id="gyu:FE374_11205"/>
<name>A0A5B8C4J9_9MICO</name>
<dbReference type="GO" id="GO:0016740">
    <property type="term" value="F:transferase activity"/>
    <property type="evidence" value="ECO:0007669"/>
    <property type="project" value="UniProtKB-KW"/>
</dbReference>
<evidence type="ECO:0000313" key="14">
    <source>
        <dbReference type="EMBL" id="QDC25097.1"/>
    </source>
</evidence>
<keyword evidence="8" id="KW-0784">Thiamine biosynthesis</keyword>
<evidence type="ECO:0000256" key="8">
    <source>
        <dbReference type="ARBA" id="ARBA00022977"/>
    </source>
</evidence>
<evidence type="ECO:0000259" key="13">
    <source>
        <dbReference type="Pfam" id="PF09084"/>
    </source>
</evidence>
<protein>
    <recommendedName>
        <fullName evidence="10">Thiamine pyrimidine synthase</fullName>
    </recommendedName>
</protein>
<dbReference type="CDD" id="cd01008">
    <property type="entry name" value="PBP2_NrtA_SsuA_CpmA_like"/>
    <property type="match status" value="1"/>
</dbReference>
<evidence type="ECO:0000256" key="4">
    <source>
        <dbReference type="ARBA" id="ARBA00011738"/>
    </source>
</evidence>
<gene>
    <name evidence="14" type="ORF">FE374_11205</name>
</gene>
<feature type="region of interest" description="Disordered" evidence="12">
    <location>
        <begin position="25"/>
        <end position="47"/>
    </location>
</feature>
<dbReference type="GO" id="GO:0046872">
    <property type="term" value="F:metal ion binding"/>
    <property type="evidence" value="ECO:0007669"/>
    <property type="project" value="UniProtKB-KW"/>
</dbReference>
<feature type="domain" description="SsuA/THI5-like" evidence="13">
    <location>
        <begin position="69"/>
        <end position="277"/>
    </location>
</feature>
<keyword evidence="6" id="KW-0479">Metal-binding</keyword>
<dbReference type="Pfam" id="PF09084">
    <property type="entry name" value="NMT1"/>
    <property type="match status" value="1"/>
</dbReference>
<organism evidence="14 15">
    <name type="scientific">Georgenia yuyongxinii</name>
    <dbReference type="NCBI Taxonomy" id="2589797"/>
    <lineage>
        <taxon>Bacteria</taxon>
        <taxon>Bacillati</taxon>
        <taxon>Actinomycetota</taxon>
        <taxon>Actinomycetes</taxon>
        <taxon>Micrococcales</taxon>
        <taxon>Bogoriellaceae</taxon>
        <taxon>Georgenia</taxon>
    </lineage>
</organism>
<comment type="catalytic activity">
    <reaction evidence="11">
        <text>N(6)-(pyridoxal phosphate)-L-lysyl-[4-amino-5-hydroxymethyl-2-methylpyrimidine phosphate synthase] + L-histidyl-[4-amino-5-hydroxymethyl-2-methylpyrimidine phosphate synthase] + 2 Fe(3+) + 4 H2O = L-lysyl-[4-amino-5-hydroxymethyl-2-methylpyrimidine phosphate synthase] + (2S)-2-amino-5-hydroxy-4-oxopentanoyl-[4-amino-5-hydroxymethyl-2-methylpyrimidine phosphate synthase] + 4-amino-2-methyl-5-(phosphooxymethyl)pyrimidine + 3-oxopropanoate + 2 Fe(2+) + 2 H(+)</text>
        <dbReference type="Rhea" id="RHEA:65756"/>
        <dbReference type="Rhea" id="RHEA-COMP:16892"/>
        <dbReference type="Rhea" id="RHEA-COMP:16893"/>
        <dbReference type="Rhea" id="RHEA-COMP:16894"/>
        <dbReference type="Rhea" id="RHEA-COMP:16895"/>
        <dbReference type="ChEBI" id="CHEBI:15377"/>
        <dbReference type="ChEBI" id="CHEBI:15378"/>
        <dbReference type="ChEBI" id="CHEBI:29033"/>
        <dbReference type="ChEBI" id="CHEBI:29034"/>
        <dbReference type="ChEBI" id="CHEBI:29969"/>
        <dbReference type="ChEBI" id="CHEBI:29979"/>
        <dbReference type="ChEBI" id="CHEBI:33190"/>
        <dbReference type="ChEBI" id="CHEBI:58354"/>
        <dbReference type="ChEBI" id="CHEBI:143915"/>
        <dbReference type="ChEBI" id="CHEBI:157692"/>
    </reaction>
    <physiologicalReaction direction="left-to-right" evidence="11">
        <dbReference type="Rhea" id="RHEA:65757"/>
    </physiologicalReaction>
</comment>
<evidence type="ECO:0000256" key="2">
    <source>
        <dbReference type="ARBA" id="ARBA00004948"/>
    </source>
</evidence>
<dbReference type="Gene3D" id="3.40.190.10">
    <property type="entry name" value="Periplasmic binding protein-like II"/>
    <property type="match status" value="2"/>
</dbReference>
<evidence type="ECO:0000256" key="12">
    <source>
        <dbReference type="SAM" id="MobiDB-lite"/>
    </source>
</evidence>
<keyword evidence="9" id="KW-0408">Iron</keyword>
<dbReference type="PANTHER" id="PTHR31528:SF1">
    <property type="entry name" value="4-AMINO-5-HYDROXYMETHYL-2-METHYLPYRIMIDINE PHOSPHATE SYNTHASE THI11-RELATED"/>
    <property type="match status" value="1"/>
</dbReference>
<dbReference type="InterPro" id="IPR015168">
    <property type="entry name" value="SsuA/THI5"/>
</dbReference>
<keyword evidence="7" id="KW-0663">Pyridoxal phosphate</keyword>
<evidence type="ECO:0000256" key="6">
    <source>
        <dbReference type="ARBA" id="ARBA00022723"/>
    </source>
</evidence>
<dbReference type="InterPro" id="IPR027939">
    <property type="entry name" value="NMT1/THI5"/>
</dbReference>
<evidence type="ECO:0000256" key="11">
    <source>
        <dbReference type="ARBA" id="ARBA00048179"/>
    </source>
</evidence>
<comment type="subunit">
    <text evidence="4">Homodimer.</text>
</comment>
<evidence type="ECO:0000256" key="5">
    <source>
        <dbReference type="ARBA" id="ARBA00022679"/>
    </source>
</evidence>
<dbReference type="EMBL" id="CP040915">
    <property type="protein sequence ID" value="QDC25097.1"/>
    <property type="molecule type" value="Genomic_DNA"/>
</dbReference>
<accession>A0A5B8C4J9</accession>
<proteinExistence type="inferred from homology"/>
<keyword evidence="5" id="KW-0808">Transferase</keyword>
<dbReference type="GO" id="GO:0009228">
    <property type="term" value="P:thiamine biosynthetic process"/>
    <property type="evidence" value="ECO:0007669"/>
    <property type="project" value="UniProtKB-KW"/>
</dbReference>